<dbReference type="InterPro" id="IPR051266">
    <property type="entry name" value="CLCR"/>
</dbReference>
<dbReference type="SUPFAM" id="SSF53300">
    <property type="entry name" value="vWA-like"/>
    <property type="match status" value="1"/>
</dbReference>
<protein>
    <submittedName>
        <fullName evidence="3">Ion channel</fullName>
    </submittedName>
</protein>
<evidence type="ECO:0000313" key="4">
    <source>
        <dbReference type="Proteomes" id="UP001454036"/>
    </source>
</evidence>
<dbReference type="Pfam" id="PF25243">
    <property type="entry name" value="WAV3_C"/>
    <property type="match status" value="1"/>
</dbReference>
<organism evidence="3 4">
    <name type="scientific">Lithospermum erythrorhizon</name>
    <name type="common">Purple gromwell</name>
    <name type="synonym">Lithospermum officinale var. erythrorhizon</name>
    <dbReference type="NCBI Taxonomy" id="34254"/>
    <lineage>
        <taxon>Eukaryota</taxon>
        <taxon>Viridiplantae</taxon>
        <taxon>Streptophyta</taxon>
        <taxon>Embryophyta</taxon>
        <taxon>Tracheophyta</taxon>
        <taxon>Spermatophyta</taxon>
        <taxon>Magnoliopsida</taxon>
        <taxon>eudicotyledons</taxon>
        <taxon>Gunneridae</taxon>
        <taxon>Pentapetalae</taxon>
        <taxon>asterids</taxon>
        <taxon>lamiids</taxon>
        <taxon>Boraginales</taxon>
        <taxon>Boraginaceae</taxon>
        <taxon>Boraginoideae</taxon>
        <taxon>Lithospermeae</taxon>
        <taxon>Lithospermum</taxon>
    </lineage>
</organism>
<gene>
    <name evidence="3" type="ORF">LIER_29100</name>
</gene>
<dbReference type="AlphaFoldDB" id="A0AAV3RJS0"/>
<dbReference type="InterPro" id="IPR057427">
    <property type="entry name" value="WAV3_C"/>
</dbReference>
<evidence type="ECO:0000259" key="2">
    <source>
        <dbReference type="Pfam" id="PF25243"/>
    </source>
</evidence>
<proteinExistence type="predicted"/>
<dbReference type="PANTHER" id="PTHR10579:SF55">
    <property type="entry name" value="E3 UBIQUITIN-PROTEIN LIGASE WAV3"/>
    <property type="match status" value="1"/>
</dbReference>
<dbReference type="Proteomes" id="UP001454036">
    <property type="component" value="Unassembled WGS sequence"/>
</dbReference>
<keyword evidence="4" id="KW-1185">Reference proteome</keyword>
<dbReference type="InterPro" id="IPR036465">
    <property type="entry name" value="vWFA_dom_sf"/>
</dbReference>
<accession>A0AAV3RJS0</accession>
<evidence type="ECO:0000313" key="3">
    <source>
        <dbReference type="EMBL" id="GAA0176036.1"/>
    </source>
</evidence>
<feature type="compositionally biased region" description="Polar residues" evidence="1">
    <location>
        <begin position="58"/>
        <end position="77"/>
    </location>
</feature>
<comment type="caution">
    <text evidence="3">The sequence shown here is derived from an EMBL/GenBank/DDBJ whole genome shotgun (WGS) entry which is preliminary data.</text>
</comment>
<dbReference type="PANTHER" id="PTHR10579">
    <property type="entry name" value="CALCIUM-ACTIVATED CHLORIDE CHANNEL REGULATOR"/>
    <property type="match status" value="1"/>
</dbReference>
<feature type="region of interest" description="Disordered" evidence="1">
    <location>
        <begin position="48"/>
        <end position="77"/>
    </location>
</feature>
<dbReference type="Gene3D" id="3.40.50.410">
    <property type="entry name" value="von Willebrand factor, type A domain"/>
    <property type="match status" value="1"/>
</dbReference>
<evidence type="ECO:0000256" key="1">
    <source>
        <dbReference type="SAM" id="MobiDB-lite"/>
    </source>
</evidence>
<dbReference type="EMBL" id="BAABME010009906">
    <property type="protein sequence ID" value="GAA0176036.1"/>
    <property type="molecule type" value="Genomic_DNA"/>
</dbReference>
<sequence>MTSQGQRVARRFIDRLVCSQGTSVGEALRKASRVLEDRRERNPVASIMLLSDSHDESVQTSNNNQRKGSSQASSTRFSHVEIPVQSSGFGGNSSYKQEPAEDAFTKCVGGLLCVVVQDLRVQLGFAYGSDPAEVSAAYLSNGRPTVLNGSSFCLGNFYAEEEREVLLELRVPKSALGSHHVLSVQCCYKDPATQELVFGSEQALLVPRLQAVRSSSPRIERLRSIFITTRAIAESRRLVEHNELTSAMQLLTSARTLLLQSGRTSTEEYIKGLEAELSDVQWRKHYQQQMEQRRMNEREEALFVDENGEPLTPSSAWRAAEKLAKVVQMKKSMNRVIDLHGFDNARF</sequence>
<reference evidence="3 4" key="1">
    <citation type="submission" date="2024-01" db="EMBL/GenBank/DDBJ databases">
        <title>The complete chloroplast genome sequence of Lithospermum erythrorhizon: insights into the phylogenetic relationship among Boraginaceae species and the maternal lineages of purple gromwells.</title>
        <authorList>
            <person name="Okada T."/>
            <person name="Watanabe K."/>
        </authorList>
    </citation>
    <scope>NUCLEOTIDE SEQUENCE [LARGE SCALE GENOMIC DNA]</scope>
</reference>
<name>A0AAV3RJS0_LITER</name>
<feature type="domain" description="E3 ubiquitin-protein ligase WAV3-like C-terminal" evidence="2">
    <location>
        <begin position="216"/>
        <end position="290"/>
    </location>
</feature>